<evidence type="ECO:0000313" key="3">
    <source>
        <dbReference type="EMBL" id="MCY1083484.1"/>
    </source>
</evidence>
<proteinExistence type="predicted"/>
<dbReference type="EMBL" id="JAPNKA010000001">
    <property type="protein sequence ID" value="MCY1083484.1"/>
    <property type="molecule type" value="Genomic_DNA"/>
</dbReference>
<keyword evidence="4" id="KW-1185">Reference proteome</keyword>
<feature type="region of interest" description="Disordered" evidence="1">
    <location>
        <begin position="1"/>
        <end position="33"/>
    </location>
</feature>
<organism evidence="3 4">
    <name type="scientific">Archangium lansingense</name>
    <dbReference type="NCBI Taxonomy" id="2995310"/>
    <lineage>
        <taxon>Bacteria</taxon>
        <taxon>Pseudomonadati</taxon>
        <taxon>Myxococcota</taxon>
        <taxon>Myxococcia</taxon>
        <taxon>Myxococcales</taxon>
        <taxon>Cystobacterineae</taxon>
        <taxon>Archangiaceae</taxon>
        <taxon>Archangium</taxon>
    </lineage>
</organism>
<name>A0ABT4ARJ5_9BACT</name>
<accession>A0ABT4ARJ5</accession>
<dbReference type="Proteomes" id="UP001207654">
    <property type="component" value="Unassembled WGS sequence"/>
</dbReference>
<keyword evidence="2" id="KW-0472">Membrane</keyword>
<evidence type="ECO:0000313" key="4">
    <source>
        <dbReference type="Proteomes" id="UP001207654"/>
    </source>
</evidence>
<keyword evidence="2" id="KW-0812">Transmembrane</keyword>
<feature type="transmembrane region" description="Helical" evidence="2">
    <location>
        <begin position="42"/>
        <end position="63"/>
    </location>
</feature>
<feature type="transmembrane region" description="Helical" evidence="2">
    <location>
        <begin position="69"/>
        <end position="89"/>
    </location>
</feature>
<comment type="caution">
    <text evidence="3">The sequence shown here is derived from an EMBL/GenBank/DDBJ whole genome shotgun (WGS) entry which is preliminary data.</text>
</comment>
<gene>
    <name evidence="3" type="ORF">OV287_54510</name>
</gene>
<evidence type="ECO:0000256" key="2">
    <source>
        <dbReference type="SAM" id="Phobius"/>
    </source>
</evidence>
<sequence length="135" mass="14533">MALRPLAPVPPREPHRPARRASTTSLNDEPPMKDPPRLLGSLFLAWAVAQVIVLGVALTVAPYQGAVPPFFWVPLLLSALAYGGVGYLLRRHAPQARVPAIVLSALALLSFPVGTALGIYGLWTLLGRREARART</sequence>
<keyword evidence="2" id="KW-1133">Transmembrane helix</keyword>
<evidence type="ECO:0000256" key="1">
    <source>
        <dbReference type="SAM" id="MobiDB-lite"/>
    </source>
</evidence>
<protein>
    <submittedName>
        <fullName evidence="3">Uncharacterized protein</fullName>
    </submittedName>
</protein>
<dbReference type="RefSeq" id="WP_267542011.1">
    <property type="nucleotide sequence ID" value="NZ_JAPNKA010000001.1"/>
</dbReference>
<reference evidence="3 4" key="1">
    <citation type="submission" date="2022-11" db="EMBL/GenBank/DDBJ databases">
        <title>Minimal conservation of predation-associated metabolite biosynthetic gene clusters underscores biosynthetic potential of Myxococcota including descriptions for ten novel species: Archangium lansinium sp. nov., Myxococcus landrumus sp. nov., Nannocystis bai.</title>
        <authorList>
            <person name="Ahearne A."/>
            <person name="Stevens C."/>
            <person name="Phillips K."/>
        </authorList>
    </citation>
    <scope>NUCLEOTIDE SEQUENCE [LARGE SCALE GENOMIC DNA]</scope>
    <source>
        <strain evidence="3 4">MIWBW</strain>
    </source>
</reference>
<feature type="transmembrane region" description="Helical" evidence="2">
    <location>
        <begin position="101"/>
        <end position="123"/>
    </location>
</feature>